<proteinExistence type="predicted"/>
<evidence type="ECO:0000313" key="1">
    <source>
        <dbReference type="EMBL" id="KIL49291.1"/>
    </source>
</evidence>
<dbReference type="Pfam" id="PF10994">
    <property type="entry name" value="DUF2817"/>
    <property type="match status" value="1"/>
</dbReference>
<evidence type="ECO:0008006" key="3">
    <source>
        <dbReference type="Google" id="ProtNLM"/>
    </source>
</evidence>
<name>A0A0C2VXZ2_9BACL</name>
<protein>
    <recommendedName>
        <fullName evidence="3">DUF2817 domain-containing protein</fullName>
    </recommendedName>
</protein>
<gene>
    <name evidence="1" type="ORF">KP78_07590</name>
</gene>
<dbReference type="InterPro" id="IPR021259">
    <property type="entry name" value="DUF2817"/>
</dbReference>
<dbReference type="CDD" id="cd06233">
    <property type="entry name" value="M14-like"/>
    <property type="match status" value="1"/>
</dbReference>
<evidence type="ECO:0000313" key="2">
    <source>
        <dbReference type="Proteomes" id="UP000031938"/>
    </source>
</evidence>
<dbReference type="EMBL" id="JXRP01000009">
    <property type="protein sequence ID" value="KIL49291.1"/>
    <property type="molecule type" value="Genomic_DNA"/>
</dbReference>
<dbReference type="PATRIC" id="fig|889306.3.peg.761"/>
<comment type="caution">
    <text evidence="1">The sequence shown here is derived from an EMBL/GenBank/DDBJ whole genome shotgun (WGS) entry which is preliminary data.</text>
</comment>
<dbReference type="Proteomes" id="UP000031938">
    <property type="component" value="Unassembled WGS sequence"/>
</dbReference>
<sequence length="422" mass="49131">MYNDHYLRTPSFKLQTEFTEFLYIFNRFGNVLFGLKVESKEKRVERMVTMEVYKKYFATNYEESRAAFRSHLEKIKELWPDAQLTTEKIGQEKDNTIDMIYSEARTTNDQVLFFTSGEHGIEGYTGAAVIHLFTDEYLSKLNPETTGICLIHALNPWGMRHFRRVTENNVDLNRNYFLDRSSVPVDVNKHYENEAALFLPAGKITSLKAEKKKLHAQLVKALAAEGYSGITEAKGMGQFQFEKGVYYGGAFEEDSAIFLKKVQKKLLQTFQRIIHMDWHTALGPSNEITMVMSEIDSREAEEMKDKYGLKNIQKFSPHDVKGDSTNYFHEIKNQDFPERYLFSALFEFGTFGTDKKAELREFMTIILENHLYWDGAENEDDIENILNEFRAMFYPVDKKWLQDVVKQARLGIEGVLRGEELL</sequence>
<dbReference type="STRING" id="889306.KP78_07590"/>
<accession>A0A0C2VXZ2</accession>
<dbReference type="AlphaFoldDB" id="A0A0C2VXZ2"/>
<organism evidence="1 2">
    <name type="scientific">Jeotgalibacillus soli</name>
    <dbReference type="NCBI Taxonomy" id="889306"/>
    <lineage>
        <taxon>Bacteria</taxon>
        <taxon>Bacillati</taxon>
        <taxon>Bacillota</taxon>
        <taxon>Bacilli</taxon>
        <taxon>Bacillales</taxon>
        <taxon>Caryophanaceae</taxon>
        <taxon>Jeotgalibacillus</taxon>
    </lineage>
</organism>
<dbReference type="SUPFAM" id="SSF53187">
    <property type="entry name" value="Zn-dependent exopeptidases"/>
    <property type="match status" value="1"/>
</dbReference>
<dbReference type="Gene3D" id="3.40.630.10">
    <property type="entry name" value="Zn peptidases"/>
    <property type="match status" value="1"/>
</dbReference>
<reference evidence="1 2" key="1">
    <citation type="submission" date="2015-01" db="EMBL/GenBank/DDBJ databases">
        <title>Genome sequencing of Jeotgalibacillus soli.</title>
        <authorList>
            <person name="Goh K.M."/>
            <person name="Chan K.-G."/>
            <person name="Yaakop A.S."/>
            <person name="Ee R."/>
            <person name="Gan H.M."/>
            <person name="Chan C.S."/>
        </authorList>
    </citation>
    <scope>NUCLEOTIDE SEQUENCE [LARGE SCALE GENOMIC DNA]</scope>
    <source>
        <strain evidence="1 2">P9</strain>
    </source>
</reference>
<keyword evidence="2" id="KW-1185">Reference proteome</keyword>